<feature type="region of interest" description="Disordered" evidence="1">
    <location>
        <begin position="1"/>
        <end position="56"/>
    </location>
</feature>
<dbReference type="InParanoid" id="A0A0C3AIZ8"/>
<evidence type="ECO:0000313" key="3">
    <source>
        <dbReference type="Proteomes" id="UP000054166"/>
    </source>
</evidence>
<dbReference type="EMBL" id="KN833073">
    <property type="protein sequence ID" value="KIM73823.1"/>
    <property type="molecule type" value="Genomic_DNA"/>
</dbReference>
<dbReference type="HOGENOM" id="CLU_2159380_0_0_1"/>
<dbReference type="AlphaFoldDB" id="A0A0C3AIZ8"/>
<keyword evidence="3" id="KW-1185">Reference proteome</keyword>
<gene>
    <name evidence="2" type="ORF">PILCRDRAFT_719149</name>
</gene>
<reference evidence="3" key="2">
    <citation type="submission" date="2015-01" db="EMBL/GenBank/DDBJ databases">
        <title>Evolutionary Origins and Diversification of the Mycorrhizal Mutualists.</title>
        <authorList>
            <consortium name="DOE Joint Genome Institute"/>
            <consortium name="Mycorrhizal Genomics Consortium"/>
            <person name="Kohler A."/>
            <person name="Kuo A."/>
            <person name="Nagy L.G."/>
            <person name="Floudas D."/>
            <person name="Copeland A."/>
            <person name="Barry K.W."/>
            <person name="Cichocki N."/>
            <person name="Veneault-Fourrey C."/>
            <person name="LaButti K."/>
            <person name="Lindquist E.A."/>
            <person name="Lipzen A."/>
            <person name="Lundell T."/>
            <person name="Morin E."/>
            <person name="Murat C."/>
            <person name="Riley R."/>
            <person name="Ohm R."/>
            <person name="Sun H."/>
            <person name="Tunlid A."/>
            <person name="Henrissat B."/>
            <person name="Grigoriev I.V."/>
            <person name="Hibbett D.S."/>
            <person name="Martin F."/>
        </authorList>
    </citation>
    <scope>NUCLEOTIDE SEQUENCE [LARGE SCALE GENOMIC DNA]</scope>
    <source>
        <strain evidence="3">F 1598</strain>
    </source>
</reference>
<evidence type="ECO:0000256" key="1">
    <source>
        <dbReference type="SAM" id="MobiDB-lite"/>
    </source>
</evidence>
<reference evidence="2 3" key="1">
    <citation type="submission" date="2014-04" db="EMBL/GenBank/DDBJ databases">
        <authorList>
            <consortium name="DOE Joint Genome Institute"/>
            <person name="Kuo A."/>
            <person name="Tarkka M."/>
            <person name="Buscot F."/>
            <person name="Kohler A."/>
            <person name="Nagy L.G."/>
            <person name="Floudas D."/>
            <person name="Copeland A."/>
            <person name="Barry K.W."/>
            <person name="Cichocki N."/>
            <person name="Veneault-Fourrey C."/>
            <person name="LaButti K."/>
            <person name="Lindquist E.A."/>
            <person name="Lipzen A."/>
            <person name="Lundell T."/>
            <person name="Morin E."/>
            <person name="Murat C."/>
            <person name="Sun H."/>
            <person name="Tunlid A."/>
            <person name="Henrissat B."/>
            <person name="Grigoriev I.V."/>
            <person name="Hibbett D.S."/>
            <person name="Martin F."/>
            <person name="Nordberg H.P."/>
            <person name="Cantor M.N."/>
            <person name="Hua S.X."/>
        </authorList>
    </citation>
    <scope>NUCLEOTIDE SEQUENCE [LARGE SCALE GENOMIC DNA]</scope>
    <source>
        <strain evidence="2 3">F 1598</strain>
    </source>
</reference>
<organism evidence="2 3">
    <name type="scientific">Piloderma croceum (strain F 1598)</name>
    <dbReference type="NCBI Taxonomy" id="765440"/>
    <lineage>
        <taxon>Eukaryota</taxon>
        <taxon>Fungi</taxon>
        <taxon>Dikarya</taxon>
        <taxon>Basidiomycota</taxon>
        <taxon>Agaricomycotina</taxon>
        <taxon>Agaricomycetes</taxon>
        <taxon>Agaricomycetidae</taxon>
        <taxon>Atheliales</taxon>
        <taxon>Atheliaceae</taxon>
        <taxon>Piloderma</taxon>
    </lineage>
</organism>
<dbReference type="Proteomes" id="UP000054166">
    <property type="component" value="Unassembled WGS sequence"/>
</dbReference>
<evidence type="ECO:0000313" key="2">
    <source>
        <dbReference type="EMBL" id="KIM73823.1"/>
    </source>
</evidence>
<name>A0A0C3AIZ8_PILCF</name>
<sequence length="111" mass="12722">MKDTYYTGQSREKKARNAQAAQLNMSKQNRKARRLRRTEASGSGAVADGEDEPERNREDMLDIVNVFWSQPPMSGTSRHRMSTEKGLRRGWRNECYITFVCLGATCVLLYS</sequence>
<accession>A0A0C3AIZ8</accession>
<proteinExistence type="predicted"/>
<protein>
    <submittedName>
        <fullName evidence="2">Uncharacterized protein</fullName>
    </submittedName>
</protein>